<dbReference type="Proteomes" id="UP000054018">
    <property type="component" value="Unassembled WGS sequence"/>
</dbReference>
<protein>
    <submittedName>
        <fullName evidence="1">Uncharacterized protein</fullName>
    </submittedName>
</protein>
<reference evidence="1 2" key="1">
    <citation type="submission" date="2014-04" db="EMBL/GenBank/DDBJ databases">
        <authorList>
            <consortium name="DOE Joint Genome Institute"/>
            <person name="Kuo A."/>
            <person name="Kohler A."/>
            <person name="Costa M.D."/>
            <person name="Nagy L.G."/>
            <person name="Floudas D."/>
            <person name="Copeland A."/>
            <person name="Barry K.W."/>
            <person name="Cichocki N."/>
            <person name="Veneault-Fourrey C."/>
            <person name="LaButti K."/>
            <person name="Lindquist E.A."/>
            <person name="Lipzen A."/>
            <person name="Lundell T."/>
            <person name="Morin E."/>
            <person name="Murat C."/>
            <person name="Sun H."/>
            <person name="Tunlid A."/>
            <person name="Henrissat B."/>
            <person name="Grigoriev I.V."/>
            <person name="Hibbett D.S."/>
            <person name="Martin F."/>
            <person name="Nordberg H.P."/>
            <person name="Cantor M.N."/>
            <person name="Hua S.X."/>
        </authorList>
    </citation>
    <scope>NUCLEOTIDE SEQUENCE [LARGE SCALE GENOMIC DNA]</scope>
    <source>
        <strain evidence="1 2">441</strain>
    </source>
</reference>
<name>A0A0C9Z2S7_9AGAM</name>
<dbReference type="HOGENOM" id="CLU_2868535_0_0_1"/>
<accession>A0A0C9Z2S7</accession>
<organism evidence="1 2">
    <name type="scientific">Pisolithus microcarpus 441</name>
    <dbReference type="NCBI Taxonomy" id="765257"/>
    <lineage>
        <taxon>Eukaryota</taxon>
        <taxon>Fungi</taxon>
        <taxon>Dikarya</taxon>
        <taxon>Basidiomycota</taxon>
        <taxon>Agaricomycotina</taxon>
        <taxon>Agaricomycetes</taxon>
        <taxon>Agaricomycetidae</taxon>
        <taxon>Boletales</taxon>
        <taxon>Sclerodermatineae</taxon>
        <taxon>Pisolithaceae</taxon>
        <taxon>Pisolithus</taxon>
    </lineage>
</organism>
<evidence type="ECO:0000313" key="2">
    <source>
        <dbReference type="Proteomes" id="UP000054018"/>
    </source>
</evidence>
<evidence type="ECO:0000313" key="1">
    <source>
        <dbReference type="EMBL" id="KIK16712.1"/>
    </source>
</evidence>
<dbReference type="EMBL" id="KN833849">
    <property type="protein sequence ID" value="KIK16712.1"/>
    <property type="molecule type" value="Genomic_DNA"/>
</dbReference>
<reference evidence="2" key="2">
    <citation type="submission" date="2015-01" db="EMBL/GenBank/DDBJ databases">
        <title>Evolutionary Origins and Diversification of the Mycorrhizal Mutualists.</title>
        <authorList>
            <consortium name="DOE Joint Genome Institute"/>
            <consortium name="Mycorrhizal Genomics Consortium"/>
            <person name="Kohler A."/>
            <person name="Kuo A."/>
            <person name="Nagy L.G."/>
            <person name="Floudas D."/>
            <person name="Copeland A."/>
            <person name="Barry K.W."/>
            <person name="Cichocki N."/>
            <person name="Veneault-Fourrey C."/>
            <person name="LaButti K."/>
            <person name="Lindquist E.A."/>
            <person name="Lipzen A."/>
            <person name="Lundell T."/>
            <person name="Morin E."/>
            <person name="Murat C."/>
            <person name="Riley R."/>
            <person name="Ohm R."/>
            <person name="Sun H."/>
            <person name="Tunlid A."/>
            <person name="Henrissat B."/>
            <person name="Grigoriev I.V."/>
            <person name="Hibbett D.S."/>
            <person name="Martin F."/>
        </authorList>
    </citation>
    <scope>NUCLEOTIDE SEQUENCE [LARGE SCALE GENOMIC DNA]</scope>
    <source>
        <strain evidence="2">441</strain>
    </source>
</reference>
<keyword evidence="2" id="KW-1185">Reference proteome</keyword>
<proteinExistence type="predicted"/>
<dbReference type="AlphaFoldDB" id="A0A0C9Z2S7"/>
<gene>
    <name evidence="1" type="ORF">PISMIDRAFT_253468</name>
</gene>
<sequence>MEDDHWNNSAHRGVRVLPYTNIRRCSIRNRRVVPGNPLRLPKQETVDEGVEYSTTGCVEPQYLE</sequence>